<dbReference type="EMBL" id="MLAK01001415">
    <property type="protein sequence ID" value="OHS93320.1"/>
    <property type="molecule type" value="Genomic_DNA"/>
</dbReference>
<dbReference type="Pfam" id="PF01237">
    <property type="entry name" value="Oxysterol_BP"/>
    <property type="match status" value="2"/>
</dbReference>
<evidence type="ECO:0000256" key="1">
    <source>
        <dbReference type="SAM" id="Coils"/>
    </source>
</evidence>
<dbReference type="GO" id="GO:0016020">
    <property type="term" value="C:membrane"/>
    <property type="evidence" value="ECO:0007669"/>
    <property type="project" value="TreeGrafter"/>
</dbReference>
<dbReference type="Proteomes" id="UP000179807">
    <property type="component" value="Unassembled WGS sequence"/>
</dbReference>
<dbReference type="RefSeq" id="XP_068346457.1">
    <property type="nucleotide sequence ID" value="XM_068496335.1"/>
</dbReference>
<dbReference type="GO" id="GO:0005829">
    <property type="term" value="C:cytosol"/>
    <property type="evidence" value="ECO:0007669"/>
    <property type="project" value="TreeGrafter"/>
</dbReference>
<keyword evidence="1" id="KW-0175">Coiled coil</keyword>
<evidence type="ECO:0000313" key="2">
    <source>
        <dbReference type="EMBL" id="OHS93320.1"/>
    </source>
</evidence>
<protein>
    <submittedName>
        <fullName evidence="2">Oxysterol binding protein</fullName>
    </submittedName>
</protein>
<evidence type="ECO:0000313" key="3">
    <source>
        <dbReference type="Proteomes" id="UP000179807"/>
    </source>
</evidence>
<dbReference type="Gene3D" id="2.40.160.120">
    <property type="match status" value="1"/>
</dbReference>
<dbReference type="SUPFAM" id="SSF144000">
    <property type="entry name" value="Oxysterol-binding protein-like"/>
    <property type="match status" value="1"/>
</dbReference>
<dbReference type="PANTHER" id="PTHR10972">
    <property type="entry name" value="OXYSTEROL-BINDING PROTEIN-RELATED"/>
    <property type="match status" value="1"/>
</dbReference>
<reference evidence="2" key="1">
    <citation type="submission" date="2016-10" db="EMBL/GenBank/DDBJ databases">
        <authorList>
            <person name="Benchimol M."/>
            <person name="Almeida L.G."/>
            <person name="Vasconcelos A.T."/>
            <person name="Perreira-Neves A."/>
            <person name="Rosa I.A."/>
            <person name="Tasca T."/>
            <person name="Bogo M.R."/>
            <person name="de Souza W."/>
        </authorList>
    </citation>
    <scope>NUCLEOTIDE SEQUENCE [LARGE SCALE GENOMIC DNA]</scope>
    <source>
        <strain evidence="2">K</strain>
    </source>
</reference>
<feature type="coiled-coil region" evidence="1">
    <location>
        <begin position="387"/>
        <end position="417"/>
    </location>
</feature>
<proteinExistence type="predicted"/>
<dbReference type="PANTHER" id="PTHR10972:SF148">
    <property type="entry name" value="OXYSTEROL-BINDING PROTEIN 9"/>
    <property type="match status" value="1"/>
</dbReference>
<keyword evidence="3" id="KW-1185">Reference proteome</keyword>
<dbReference type="InterPro" id="IPR037239">
    <property type="entry name" value="OSBP_sf"/>
</dbReference>
<gene>
    <name evidence="2" type="ORF">TRFO_11954</name>
</gene>
<dbReference type="InterPro" id="IPR000648">
    <property type="entry name" value="Oxysterol-bd"/>
</dbReference>
<organism evidence="2 3">
    <name type="scientific">Tritrichomonas foetus</name>
    <dbReference type="NCBI Taxonomy" id="1144522"/>
    <lineage>
        <taxon>Eukaryota</taxon>
        <taxon>Metamonada</taxon>
        <taxon>Parabasalia</taxon>
        <taxon>Tritrichomonadida</taxon>
        <taxon>Tritrichomonadidae</taxon>
        <taxon>Tritrichomonas</taxon>
    </lineage>
</organism>
<dbReference type="AlphaFoldDB" id="A0A1J4J199"/>
<accession>A0A1J4J199</accession>
<dbReference type="VEuPathDB" id="TrichDB:TRFO_11954"/>
<dbReference type="GO" id="GO:0032934">
    <property type="term" value="F:sterol binding"/>
    <property type="evidence" value="ECO:0007669"/>
    <property type="project" value="TreeGrafter"/>
</dbReference>
<dbReference type="GeneID" id="94831039"/>
<name>A0A1J4J199_9EUKA</name>
<sequence>MFNFLATTLIKTLIFDCKCIQLNIVTMRLTSLGLAPSTKTIPLADTAGGIELRTLSPVGITRTELPTNDTDYSFERERAINKLTPDGLQPVPHDECKAEHKLTKKLFKKYASNIFNNAISFPIAFSEPRSYLERCADLFSFLVTKYIDLAHNENDKKTKLALIATGIIAGFHIDLNPKKVFNPYLGETYAGIWSNGTEIFAEQTSHHPPISDFLLIGPDNSWRCYAHADFDVDSGMNQVEVKQNGIFKLEMQDGTNYEWVFPSVVMSGFMKGDKTIKIKGELNVYDVTNNLICTVEISPKKNLKRGIEYPQASTIYGGVRENDRKIKIGNIDYDHIISGDYCYEILYDGEKIWDISSSYAERPSKEISESLLLPSDSRFRLDRVLLIQNDLVEADKAKNALEEIQRREEKLRDSVKKHGYKGSKF</sequence>
<comment type="caution">
    <text evidence="2">The sequence shown here is derived from an EMBL/GenBank/DDBJ whole genome shotgun (WGS) entry which is preliminary data.</text>
</comment>
<dbReference type="OrthoDB" id="14833at2759"/>